<reference evidence="1 2" key="1">
    <citation type="submission" date="2016-03" db="EMBL/GenBank/DDBJ databases">
        <title>Genome sequence of Rhodococcus kyotonensis KB10.</title>
        <authorList>
            <person name="Jeong H."/>
            <person name="Hong C.E."/>
            <person name="Jo S.H."/>
            <person name="Park J.M."/>
        </authorList>
    </citation>
    <scope>NUCLEOTIDE SEQUENCE [LARGE SCALE GENOMIC DNA]</scope>
    <source>
        <strain evidence="1 2">KB10</strain>
    </source>
</reference>
<dbReference type="AlphaFoldDB" id="A0A177YA89"/>
<organism evidence="1 2">
    <name type="scientific">Rhodococcoides kyotonense</name>
    <dbReference type="NCBI Taxonomy" id="398843"/>
    <lineage>
        <taxon>Bacteria</taxon>
        <taxon>Bacillati</taxon>
        <taxon>Actinomycetota</taxon>
        <taxon>Actinomycetes</taxon>
        <taxon>Mycobacteriales</taxon>
        <taxon>Nocardiaceae</taxon>
        <taxon>Rhodococcoides</taxon>
    </lineage>
</organism>
<dbReference type="EMBL" id="LVHI01000023">
    <property type="protein sequence ID" value="OAK52413.1"/>
    <property type="molecule type" value="Genomic_DNA"/>
</dbReference>
<gene>
    <name evidence="1" type="ORF">A3K89_06140</name>
</gene>
<sequence>MRVLTVMVDGWLIEDGSVRPPAVGEPLAISLEFFRCAEPVTDPRLGSIRAVAHPTLDREPLRHPDGHLQWETVLRGDGWSAAWRADRPVVGQIAENGSFFVDHAGRTEPVRGLVTRVRNVFGTLVYGDQGWIHGTADTLELEDIETSPRWFDNVPGDRDPEPGDSRRHHMGVVIDLDLDNVPPAPIRPRVVPSAVSAAGSTLWLLDGELPVLVRVVDPIGAAAATEYVLPAGVVSALADPRPRRVFADYSGCWVAGRSDVLRCNIVDGVVSVVRFDLGPVRFATARQGSLLVVTEDHVVIISSSGEQQNVSTPSGGLRPVIDCAPTDTGFLLLTLGRPRRTVEVSEIDRSGYYRPGHEIESPVALFVVRTVAGIRVFTYHGVIDARSGETLLAQRFLSGGRIGNHVWIVQHRPSGYGHHGWWPVDDGDQLPPREDGRWLFVVLNPVTFAVLSVRPIKTSRPDVTVDEEGRIWIAGLGVRGIERGGRTVELDVASLLS</sequence>
<protein>
    <submittedName>
        <fullName evidence="1">Uncharacterized protein</fullName>
    </submittedName>
</protein>
<name>A0A177YA89_9NOCA</name>
<proteinExistence type="predicted"/>
<accession>A0A177YA89</accession>
<evidence type="ECO:0000313" key="2">
    <source>
        <dbReference type="Proteomes" id="UP000077519"/>
    </source>
</evidence>
<dbReference type="Proteomes" id="UP000077519">
    <property type="component" value="Unassembled WGS sequence"/>
</dbReference>
<comment type="caution">
    <text evidence="1">The sequence shown here is derived from an EMBL/GenBank/DDBJ whole genome shotgun (WGS) entry which is preliminary data.</text>
</comment>
<keyword evidence="2" id="KW-1185">Reference proteome</keyword>
<evidence type="ECO:0000313" key="1">
    <source>
        <dbReference type="EMBL" id="OAK52413.1"/>
    </source>
</evidence>